<feature type="region of interest" description="Disordered" evidence="3">
    <location>
        <begin position="322"/>
        <end position="398"/>
    </location>
</feature>
<reference evidence="5" key="1">
    <citation type="journal article" date="2023" name="Nat. Commun.">
        <title>Diploid and tetraploid genomes of Acorus and the evolution of monocots.</title>
        <authorList>
            <person name="Ma L."/>
            <person name="Liu K.W."/>
            <person name="Li Z."/>
            <person name="Hsiao Y.Y."/>
            <person name="Qi Y."/>
            <person name="Fu T."/>
            <person name="Tang G.D."/>
            <person name="Zhang D."/>
            <person name="Sun W.H."/>
            <person name="Liu D.K."/>
            <person name="Li Y."/>
            <person name="Chen G.Z."/>
            <person name="Liu X.D."/>
            <person name="Liao X.Y."/>
            <person name="Jiang Y.T."/>
            <person name="Yu X."/>
            <person name="Hao Y."/>
            <person name="Huang J."/>
            <person name="Zhao X.W."/>
            <person name="Ke S."/>
            <person name="Chen Y.Y."/>
            <person name="Wu W.L."/>
            <person name="Hsu J.L."/>
            <person name="Lin Y.F."/>
            <person name="Huang M.D."/>
            <person name="Li C.Y."/>
            <person name="Huang L."/>
            <person name="Wang Z.W."/>
            <person name="Zhao X."/>
            <person name="Zhong W.Y."/>
            <person name="Peng D.H."/>
            <person name="Ahmad S."/>
            <person name="Lan S."/>
            <person name="Zhang J.S."/>
            <person name="Tsai W.C."/>
            <person name="Van de Peer Y."/>
            <person name="Liu Z.J."/>
        </authorList>
    </citation>
    <scope>NUCLEOTIDE SEQUENCE</scope>
    <source>
        <strain evidence="5">SCP</strain>
    </source>
</reference>
<dbReference type="Pfam" id="PF00612">
    <property type="entry name" value="IQ"/>
    <property type="match status" value="1"/>
</dbReference>
<dbReference type="GO" id="GO:0005516">
    <property type="term" value="F:calmodulin binding"/>
    <property type="evidence" value="ECO:0007669"/>
    <property type="project" value="UniProtKB-KW"/>
</dbReference>
<reference evidence="5" key="2">
    <citation type="submission" date="2023-06" db="EMBL/GenBank/DDBJ databases">
        <authorList>
            <person name="Ma L."/>
            <person name="Liu K.-W."/>
            <person name="Li Z."/>
            <person name="Hsiao Y.-Y."/>
            <person name="Qi Y."/>
            <person name="Fu T."/>
            <person name="Tang G."/>
            <person name="Zhang D."/>
            <person name="Sun W.-H."/>
            <person name="Liu D.-K."/>
            <person name="Li Y."/>
            <person name="Chen G.-Z."/>
            <person name="Liu X.-D."/>
            <person name="Liao X.-Y."/>
            <person name="Jiang Y.-T."/>
            <person name="Yu X."/>
            <person name="Hao Y."/>
            <person name="Huang J."/>
            <person name="Zhao X.-W."/>
            <person name="Ke S."/>
            <person name="Chen Y.-Y."/>
            <person name="Wu W.-L."/>
            <person name="Hsu J.-L."/>
            <person name="Lin Y.-F."/>
            <person name="Huang M.-D."/>
            <person name="Li C.-Y."/>
            <person name="Huang L."/>
            <person name="Wang Z.-W."/>
            <person name="Zhao X."/>
            <person name="Zhong W.-Y."/>
            <person name="Peng D.-H."/>
            <person name="Ahmad S."/>
            <person name="Lan S."/>
            <person name="Zhang J.-S."/>
            <person name="Tsai W.-C."/>
            <person name="Van De Peer Y."/>
            <person name="Liu Z.-J."/>
        </authorList>
    </citation>
    <scope>NUCLEOTIDE SEQUENCE</scope>
    <source>
        <strain evidence="5">SCP</strain>
        <tissue evidence="5">Leaves</tissue>
    </source>
</reference>
<dbReference type="PANTHER" id="PTHR32295">
    <property type="entry name" value="IQ-DOMAIN 5-RELATED"/>
    <property type="match status" value="1"/>
</dbReference>
<feature type="chain" id="PRO_5043350535" evidence="4">
    <location>
        <begin position="27"/>
        <end position="398"/>
    </location>
</feature>
<comment type="caution">
    <text evidence="5">The sequence shown here is derived from an EMBL/GenBank/DDBJ whole genome shotgun (WGS) entry which is preliminary data.</text>
</comment>
<keyword evidence="1" id="KW-0112">Calmodulin-binding</keyword>
<organism evidence="5 6">
    <name type="scientific">Acorus gramineus</name>
    <name type="common">Dwarf sweet flag</name>
    <dbReference type="NCBI Taxonomy" id="55184"/>
    <lineage>
        <taxon>Eukaryota</taxon>
        <taxon>Viridiplantae</taxon>
        <taxon>Streptophyta</taxon>
        <taxon>Embryophyta</taxon>
        <taxon>Tracheophyta</taxon>
        <taxon>Spermatophyta</taxon>
        <taxon>Magnoliopsida</taxon>
        <taxon>Liliopsida</taxon>
        <taxon>Acoraceae</taxon>
        <taxon>Acorus</taxon>
    </lineage>
</organism>
<feature type="compositionally biased region" description="Basic and acidic residues" evidence="3">
    <location>
        <begin position="362"/>
        <end position="391"/>
    </location>
</feature>
<proteinExistence type="inferred from homology"/>
<evidence type="ECO:0000256" key="1">
    <source>
        <dbReference type="ARBA" id="ARBA00022860"/>
    </source>
</evidence>
<dbReference type="EMBL" id="JAUJYN010000006">
    <property type="protein sequence ID" value="KAK1268205.1"/>
    <property type="molecule type" value="Genomic_DNA"/>
</dbReference>
<dbReference type="Proteomes" id="UP001179952">
    <property type="component" value="Unassembled WGS sequence"/>
</dbReference>
<accession>A0AAV9AVR4</accession>
<dbReference type="PROSITE" id="PS50096">
    <property type="entry name" value="IQ"/>
    <property type="match status" value="1"/>
</dbReference>
<dbReference type="InterPro" id="IPR000048">
    <property type="entry name" value="IQ_motif_EF-hand-BS"/>
</dbReference>
<keyword evidence="6" id="KW-1185">Reference proteome</keyword>
<evidence type="ECO:0000256" key="3">
    <source>
        <dbReference type="SAM" id="MobiDB-lite"/>
    </source>
</evidence>
<evidence type="ECO:0000256" key="2">
    <source>
        <dbReference type="ARBA" id="ARBA00024341"/>
    </source>
</evidence>
<dbReference type="SMART" id="SM00015">
    <property type="entry name" value="IQ"/>
    <property type="match status" value="1"/>
</dbReference>
<keyword evidence="4" id="KW-0732">Signal</keyword>
<comment type="similarity">
    <text evidence="2">Belongs to the IQD family.</text>
</comment>
<evidence type="ECO:0000313" key="5">
    <source>
        <dbReference type="EMBL" id="KAK1268205.1"/>
    </source>
</evidence>
<dbReference type="PANTHER" id="PTHR32295:SF15">
    <property type="entry name" value="PROTEIN IQ-DOMAIN 33"/>
    <property type="match status" value="1"/>
</dbReference>
<feature type="compositionally biased region" description="Polar residues" evidence="3">
    <location>
        <begin position="335"/>
        <end position="344"/>
    </location>
</feature>
<dbReference type="CDD" id="cd23767">
    <property type="entry name" value="IQCD"/>
    <property type="match status" value="1"/>
</dbReference>
<dbReference type="Gene3D" id="1.20.5.190">
    <property type="match status" value="1"/>
</dbReference>
<evidence type="ECO:0000256" key="4">
    <source>
        <dbReference type="SAM" id="SignalP"/>
    </source>
</evidence>
<evidence type="ECO:0000313" key="6">
    <source>
        <dbReference type="Proteomes" id="UP001179952"/>
    </source>
</evidence>
<feature type="signal peptide" evidence="4">
    <location>
        <begin position="1"/>
        <end position="26"/>
    </location>
</feature>
<protein>
    <submittedName>
        <fullName evidence="5">Protein IQ-DOMAIN 1</fullName>
    </submittedName>
</protein>
<gene>
    <name evidence="5" type="ORF">QJS04_geneDACA005217</name>
</gene>
<name>A0AAV9AVR4_ACOGR</name>
<dbReference type="AlphaFoldDB" id="A0AAV9AVR4"/>
<sequence>MPCGWCLSGTQLNVFLSFWCLRMGLTGELVKSVFSRNRSVGPHEKHARNFGADRRRWRIVRSYFCADEFNSVLAEGDDSTYGWSSQATITHPVTEASEYGTEECECHSAQEDILSSKCLEEDDAAIVIQSAFRGFLARRLYEKIKQSSGRDSREDAGDQSEVSVDTSIEVQMGDSVYSLQTQGGSATLKQMQQSIRRQVCKLKEEWDDSTVSSNISKLRLQNRLEAMTRRERALAYAFSQQLRICSTKKKQIESSFADSNAGWSWLERWMATRMPENPYVQDHRSAVMKKKFFVLGELKESCGSNDVSVGFNSLMKHAHTAKDCSKTMKSRLKPTRSTSLSKTSGGEKRKRQMTKVMNHSGGTEKEKREKQMQPRCMEEEIKCKDASDKPSDSGSPHL</sequence>